<organism evidence="8 9">
    <name type="scientific">Leucocoprinus leucothites</name>
    <dbReference type="NCBI Taxonomy" id="201217"/>
    <lineage>
        <taxon>Eukaryota</taxon>
        <taxon>Fungi</taxon>
        <taxon>Dikarya</taxon>
        <taxon>Basidiomycota</taxon>
        <taxon>Agaricomycotina</taxon>
        <taxon>Agaricomycetes</taxon>
        <taxon>Agaricomycetidae</taxon>
        <taxon>Agaricales</taxon>
        <taxon>Agaricineae</taxon>
        <taxon>Agaricaceae</taxon>
        <taxon>Leucocoprinus</taxon>
    </lineage>
</organism>
<feature type="binding site" evidence="5">
    <location>
        <position position="18"/>
    </location>
    <ligand>
        <name>Zn(2+)</name>
        <dbReference type="ChEBI" id="CHEBI:29105"/>
    </ligand>
</feature>
<dbReference type="OrthoDB" id="3318at2759"/>
<dbReference type="EMBL" id="JAACJO010000003">
    <property type="protein sequence ID" value="KAF5360547.1"/>
    <property type="molecule type" value="Genomic_DNA"/>
</dbReference>
<evidence type="ECO:0000313" key="8">
    <source>
        <dbReference type="EMBL" id="KAF5360547.1"/>
    </source>
</evidence>
<reference evidence="8 9" key="1">
    <citation type="journal article" date="2020" name="ISME J.">
        <title>Uncovering the hidden diversity of litter-decomposition mechanisms in mushroom-forming fungi.</title>
        <authorList>
            <person name="Floudas D."/>
            <person name="Bentzer J."/>
            <person name="Ahren D."/>
            <person name="Johansson T."/>
            <person name="Persson P."/>
            <person name="Tunlid A."/>
        </authorList>
    </citation>
    <scope>NUCLEOTIDE SEQUENCE [LARGE SCALE GENOMIC DNA]</scope>
    <source>
        <strain evidence="8 9">CBS 146.42</strain>
    </source>
</reference>
<comment type="caution">
    <text evidence="8">The sequence shown here is derived from an EMBL/GenBank/DDBJ whole genome shotgun (WGS) entry which is preliminary data.</text>
</comment>
<sequence>MGAGQSTSQAHPPPRGLHVLRVTPQSPASQTNIEPFFDFVVGFEGDSFSSDNAINASELERIVESHEGRVLNLLVWSSKSQQTRVVPIIPSRAWSSHEVEHPTNGNDAQPSLLGLSMRICEPESASENVWHVLDVIEGSPAESAGLVPMGDWILGWSGGVLSAENDFYDVVEAHVDKPLRVYVYSYDFDTLREVVLIPNRHWGGEGLLGCVFGFGLLHRIPPQPSDKIPGSVPPELQEEFEEQELFVPADIETRVPRLQDWQASRNSANGVHSRLTDNSYIHTTAPPGSDLT</sequence>
<evidence type="ECO:0000256" key="2">
    <source>
        <dbReference type="ARBA" id="ARBA00022737"/>
    </source>
</evidence>
<keyword evidence="5" id="KW-0862">Zinc</keyword>
<evidence type="ECO:0000256" key="6">
    <source>
        <dbReference type="SAM" id="MobiDB-lite"/>
    </source>
</evidence>
<dbReference type="InterPro" id="IPR007583">
    <property type="entry name" value="GRASP55_65"/>
</dbReference>
<dbReference type="InterPro" id="IPR024958">
    <property type="entry name" value="GRASP_PDZ"/>
</dbReference>
<evidence type="ECO:0000256" key="1">
    <source>
        <dbReference type="ARBA" id="ARBA00004394"/>
    </source>
</evidence>
<feature type="binding site" evidence="5">
    <location>
        <position position="120"/>
    </location>
    <ligand>
        <name>Zn(2+)</name>
        <dbReference type="ChEBI" id="CHEBI:29105"/>
    </ligand>
</feature>
<feature type="region of interest" description="Disordered" evidence="6">
    <location>
        <begin position="1"/>
        <end position="20"/>
    </location>
</feature>
<gene>
    <name evidence="8" type="ORF">D9756_004789</name>
</gene>
<dbReference type="PANTHER" id="PTHR12893">
    <property type="entry name" value="GOLGI REASSEMBLY STACKING PROTEIN GRASP"/>
    <property type="match status" value="1"/>
</dbReference>
<evidence type="ECO:0000313" key="9">
    <source>
        <dbReference type="Proteomes" id="UP000559027"/>
    </source>
</evidence>
<feature type="domain" description="PDZ GRASP-type" evidence="7">
    <location>
        <begin position="15"/>
        <end position="122"/>
    </location>
</feature>
<protein>
    <recommendedName>
        <fullName evidence="7">PDZ GRASP-type domain-containing protein</fullName>
    </recommendedName>
</protein>
<evidence type="ECO:0000256" key="5">
    <source>
        <dbReference type="PIRSR" id="PIRSR607583-1"/>
    </source>
</evidence>
<name>A0A8H5LKI5_9AGAR</name>
<comment type="subcellular location">
    <subcellularLocation>
        <location evidence="1">Golgi apparatus membrane</location>
    </subcellularLocation>
</comment>
<keyword evidence="9" id="KW-1185">Reference proteome</keyword>
<dbReference type="Proteomes" id="UP000559027">
    <property type="component" value="Unassembled WGS sequence"/>
</dbReference>
<keyword evidence="5" id="KW-0479">Metal-binding</keyword>
<dbReference type="GO" id="GO:0007030">
    <property type="term" value="P:Golgi organization"/>
    <property type="evidence" value="ECO:0007669"/>
    <property type="project" value="TreeGrafter"/>
</dbReference>
<dbReference type="InterPro" id="IPR036034">
    <property type="entry name" value="PDZ_sf"/>
</dbReference>
<dbReference type="Gene3D" id="2.30.42.10">
    <property type="match status" value="2"/>
</dbReference>
<dbReference type="AlphaFoldDB" id="A0A8H5LKI5"/>
<accession>A0A8H5LKI5</accession>
<keyword evidence="3" id="KW-0333">Golgi apparatus</keyword>
<feature type="compositionally biased region" description="Polar residues" evidence="6">
    <location>
        <begin position="1"/>
        <end position="10"/>
    </location>
</feature>
<dbReference type="SUPFAM" id="SSF50156">
    <property type="entry name" value="PDZ domain-like"/>
    <property type="match status" value="1"/>
</dbReference>
<keyword evidence="2" id="KW-0677">Repeat</keyword>
<dbReference type="GO" id="GO:0046872">
    <property type="term" value="F:metal ion binding"/>
    <property type="evidence" value="ECO:0007669"/>
    <property type="project" value="UniProtKB-KW"/>
</dbReference>
<evidence type="ECO:0000259" key="7">
    <source>
        <dbReference type="PROSITE" id="PS51865"/>
    </source>
</evidence>
<dbReference type="PROSITE" id="PS51865">
    <property type="entry name" value="PDZ_GRASP"/>
    <property type="match status" value="2"/>
</dbReference>
<dbReference type="PANTHER" id="PTHR12893:SF0">
    <property type="entry name" value="GRASP65"/>
    <property type="match status" value="1"/>
</dbReference>
<dbReference type="GO" id="GO:0000139">
    <property type="term" value="C:Golgi membrane"/>
    <property type="evidence" value="ECO:0007669"/>
    <property type="project" value="UniProtKB-SubCell"/>
</dbReference>
<keyword evidence="4" id="KW-0472">Membrane</keyword>
<evidence type="ECO:0000256" key="3">
    <source>
        <dbReference type="ARBA" id="ARBA00023034"/>
    </source>
</evidence>
<feature type="domain" description="PDZ GRASP-type" evidence="7">
    <location>
        <begin position="128"/>
        <end position="217"/>
    </location>
</feature>
<evidence type="ECO:0000256" key="4">
    <source>
        <dbReference type="ARBA" id="ARBA00023136"/>
    </source>
</evidence>
<proteinExistence type="predicted"/>
<dbReference type="Pfam" id="PF04495">
    <property type="entry name" value="GRASP55_65"/>
    <property type="match status" value="1"/>
</dbReference>
<dbReference type="FunFam" id="2.30.42.10:FF:000026">
    <property type="entry name" value="Golgi reassembly stacking protein 2"/>
    <property type="match status" value="1"/>
</dbReference>